<evidence type="ECO:0000313" key="4">
    <source>
        <dbReference type="Proteomes" id="UP000255036"/>
    </source>
</evidence>
<name>A0A371AQQ2_9FIRM</name>
<protein>
    <submittedName>
        <fullName evidence="3">Flagellar protein FlgN</fullName>
    </submittedName>
</protein>
<comment type="caution">
    <text evidence="3">The sequence shown here is derived from an EMBL/GenBank/DDBJ whole genome shotgun (WGS) entry which is preliminary data.</text>
</comment>
<gene>
    <name evidence="3" type="ORF">DWV06_18155</name>
</gene>
<dbReference type="GO" id="GO:0044780">
    <property type="term" value="P:bacterial-type flagellum assembly"/>
    <property type="evidence" value="ECO:0007669"/>
    <property type="project" value="InterPro"/>
</dbReference>
<dbReference type="OrthoDB" id="2049621at2"/>
<keyword evidence="3" id="KW-0282">Flagellum</keyword>
<proteinExistence type="predicted"/>
<sequence length="170" mass="19636">MASLMEKLVEVLMNEQKVYDEILELSKDKTNVIVKGKIKELEKITEKEQLLANDVQKLEKEREKIMNDIGLVVKKDISELTISNIISMLTSQPKEQEKLKKIHDKLRETLNEMILINDRNKQLIEHSLEMIEFDMTLLKSMRQAPETANYNKSAYNTGDLLGNAGFDAKQ</sequence>
<dbReference type="Proteomes" id="UP000255036">
    <property type="component" value="Unassembled WGS sequence"/>
</dbReference>
<keyword evidence="3" id="KW-0969">Cilium</keyword>
<accession>A0A371AQQ2</accession>
<keyword evidence="1" id="KW-1005">Bacterial flagellum biogenesis</keyword>
<keyword evidence="4" id="KW-1185">Reference proteome</keyword>
<keyword evidence="3" id="KW-0966">Cell projection</keyword>
<dbReference type="EMBL" id="QRCT01000051">
    <property type="protein sequence ID" value="RDU21905.1"/>
    <property type="molecule type" value="Genomic_DNA"/>
</dbReference>
<dbReference type="SUPFAM" id="SSF140566">
    <property type="entry name" value="FlgN-like"/>
    <property type="match status" value="1"/>
</dbReference>
<dbReference type="RefSeq" id="WP_115483637.1">
    <property type="nucleotide sequence ID" value="NZ_QRCT01000051.1"/>
</dbReference>
<dbReference type="AlphaFoldDB" id="A0A371AQQ2"/>
<dbReference type="InterPro" id="IPR036679">
    <property type="entry name" value="FlgN-like_sf"/>
</dbReference>
<evidence type="ECO:0000256" key="1">
    <source>
        <dbReference type="ARBA" id="ARBA00022795"/>
    </source>
</evidence>
<organism evidence="3 4">
    <name type="scientific">Anaerosacchariphilus polymeriproducens</name>
    <dbReference type="NCBI Taxonomy" id="1812858"/>
    <lineage>
        <taxon>Bacteria</taxon>
        <taxon>Bacillati</taxon>
        <taxon>Bacillota</taxon>
        <taxon>Clostridia</taxon>
        <taxon>Lachnospirales</taxon>
        <taxon>Lachnospiraceae</taxon>
        <taxon>Anaerosacchariphilus</taxon>
    </lineage>
</organism>
<keyword evidence="2" id="KW-0175">Coiled coil</keyword>
<dbReference type="Gene3D" id="1.20.58.300">
    <property type="entry name" value="FlgN-like"/>
    <property type="match status" value="1"/>
</dbReference>
<feature type="coiled-coil region" evidence="2">
    <location>
        <begin position="41"/>
        <end position="68"/>
    </location>
</feature>
<evidence type="ECO:0000313" key="3">
    <source>
        <dbReference type="EMBL" id="RDU21905.1"/>
    </source>
</evidence>
<evidence type="ECO:0000256" key="2">
    <source>
        <dbReference type="SAM" id="Coils"/>
    </source>
</evidence>
<dbReference type="Pfam" id="PF05130">
    <property type="entry name" value="FlgN"/>
    <property type="match status" value="1"/>
</dbReference>
<reference evidence="3 4" key="1">
    <citation type="submission" date="2018-07" db="EMBL/GenBank/DDBJ databases">
        <title>Anaerosacharophilus polymeroproducens gen. nov. sp. nov., an anaerobic bacterium isolated from salt field.</title>
        <authorList>
            <person name="Kim W."/>
            <person name="Yang S.-H."/>
            <person name="Oh J."/>
            <person name="Lee J.-H."/>
            <person name="Kwon K.K."/>
        </authorList>
    </citation>
    <scope>NUCLEOTIDE SEQUENCE [LARGE SCALE GENOMIC DNA]</scope>
    <source>
        <strain evidence="3 4">MCWD5</strain>
    </source>
</reference>
<dbReference type="InterPro" id="IPR007809">
    <property type="entry name" value="FlgN-like"/>
</dbReference>